<protein>
    <recommendedName>
        <fullName evidence="3">Peptidase S9 prolyl oligopeptidase catalytic domain-containing protein</fullName>
    </recommendedName>
</protein>
<organism evidence="1 2">
    <name type="scientific">Fontibacter flavus</name>
    <dbReference type="NCBI Taxonomy" id="654838"/>
    <lineage>
        <taxon>Bacteria</taxon>
        <taxon>Pseudomonadati</taxon>
        <taxon>Bacteroidota</taxon>
        <taxon>Cytophagia</taxon>
        <taxon>Cytophagales</taxon>
        <taxon>Cyclobacteriaceae</taxon>
        <taxon>Fontibacter</taxon>
    </lineage>
</organism>
<dbReference type="RefSeq" id="WP_382386067.1">
    <property type="nucleotide sequence ID" value="NZ_JBHLWI010000006.1"/>
</dbReference>
<sequence length="99" mass="10717">MGTKRENITADNSWASDHEHILAKSLFSAGISWLAVYLTEDHIALDILASRVDVDPERLGCAGLSGGGLKTVMLGGLDERIECAISVGFLTTWINFLLK</sequence>
<dbReference type="EMBL" id="JBHLWI010000006">
    <property type="protein sequence ID" value="MFC0261619.1"/>
    <property type="molecule type" value="Genomic_DNA"/>
</dbReference>
<evidence type="ECO:0008006" key="3">
    <source>
        <dbReference type="Google" id="ProtNLM"/>
    </source>
</evidence>
<accession>A0ABV6FP37</accession>
<gene>
    <name evidence="1" type="ORF">ACFFIP_02925</name>
</gene>
<evidence type="ECO:0000313" key="1">
    <source>
        <dbReference type="EMBL" id="MFC0261619.1"/>
    </source>
</evidence>
<evidence type="ECO:0000313" key="2">
    <source>
        <dbReference type="Proteomes" id="UP001589797"/>
    </source>
</evidence>
<dbReference type="SUPFAM" id="SSF53474">
    <property type="entry name" value="alpha/beta-Hydrolases"/>
    <property type="match status" value="1"/>
</dbReference>
<dbReference type="Proteomes" id="UP001589797">
    <property type="component" value="Unassembled WGS sequence"/>
</dbReference>
<name>A0ABV6FP37_9BACT</name>
<comment type="caution">
    <text evidence="1">The sequence shown here is derived from an EMBL/GenBank/DDBJ whole genome shotgun (WGS) entry which is preliminary data.</text>
</comment>
<proteinExistence type="predicted"/>
<dbReference type="InterPro" id="IPR029058">
    <property type="entry name" value="AB_hydrolase_fold"/>
</dbReference>
<reference evidence="1 2" key="1">
    <citation type="submission" date="2024-09" db="EMBL/GenBank/DDBJ databases">
        <authorList>
            <person name="Sun Q."/>
            <person name="Mori K."/>
        </authorList>
    </citation>
    <scope>NUCLEOTIDE SEQUENCE [LARGE SCALE GENOMIC DNA]</scope>
    <source>
        <strain evidence="1 2">CCM 7650</strain>
    </source>
</reference>
<keyword evidence="2" id="KW-1185">Reference proteome</keyword>
<dbReference type="Gene3D" id="3.40.50.1820">
    <property type="entry name" value="alpha/beta hydrolase"/>
    <property type="match status" value="1"/>
</dbReference>